<gene>
    <name evidence="9" type="ORF">QNI22_00720</name>
</gene>
<evidence type="ECO:0000256" key="7">
    <source>
        <dbReference type="PROSITE-ProRule" id="PRU01373"/>
    </source>
</evidence>
<dbReference type="GO" id="GO:0071555">
    <property type="term" value="P:cell wall organization"/>
    <property type="evidence" value="ECO:0007669"/>
    <property type="project" value="UniProtKB-UniRule"/>
</dbReference>
<dbReference type="SUPFAM" id="SSF141523">
    <property type="entry name" value="L,D-transpeptidase catalytic domain-like"/>
    <property type="match status" value="1"/>
</dbReference>
<evidence type="ECO:0000256" key="6">
    <source>
        <dbReference type="ARBA" id="ARBA00023316"/>
    </source>
</evidence>
<organism evidence="9 10">
    <name type="scientific">Xanthocytophaga agilis</name>
    <dbReference type="NCBI Taxonomy" id="3048010"/>
    <lineage>
        <taxon>Bacteria</taxon>
        <taxon>Pseudomonadati</taxon>
        <taxon>Bacteroidota</taxon>
        <taxon>Cytophagia</taxon>
        <taxon>Cytophagales</taxon>
        <taxon>Rhodocytophagaceae</taxon>
        <taxon>Xanthocytophaga</taxon>
    </lineage>
</organism>
<comment type="similarity">
    <text evidence="2">Belongs to the YkuD family.</text>
</comment>
<keyword evidence="3" id="KW-0808">Transferase</keyword>
<dbReference type="RefSeq" id="WP_314508681.1">
    <property type="nucleotide sequence ID" value="NZ_JASJOU010000001.1"/>
</dbReference>
<dbReference type="GO" id="GO:0009252">
    <property type="term" value="P:peptidoglycan biosynthetic process"/>
    <property type="evidence" value="ECO:0007669"/>
    <property type="project" value="UniProtKB-KW"/>
</dbReference>
<feature type="active site" description="Nucleophile" evidence="7">
    <location>
        <position position="146"/>
    </location>
</feature>
<sequence length="171" mass="19338">MNNSHKFFYLILVFLLSIFIACSKKQPAIHDKADKVLVFKAKRKMQLLKGNNVLRTYTIALGESPEGHKGKEGDERTPEGKYTLDWRNAKSSCYKSLHVSYPNEQDRKSAEEKGVSPGGMIMIHGLHPSITWVGRFHTLYDWTNGCIGVTNAEMDEIWKAVPDGTTIEIKP</sequence>
<evidence type="ECO:0000256" key="1">
    <source>
        <dbReference type="ARBA" id="ARBA00004752"/>
    </source>
</evidence>
<dbReference type="PANTHER" id="PTHR36699">
    <property type="entry name" value="LD-TRANSPEPTIDASE"/>
    <property type="match status" value="1"/>
</dbReference>
<dbReference type="PANTHER" id="PTHR36699:SF1">
    <property type="entry name" value="L,D-TRANSPEPTIDASE YAFK-RELATED"/>
    <property type="match status" value="1"/>
</dbReference>
<dbReference type="AlphaFoldDB" id="A0AAE3UDG3"/>
<keyword evidence="10" id="KW-1185">Reference proteome</keyword>
<evidence type="ECO:0000256" key="5">
    <source>
        <dbReference type="ARBA" id="ARBA00022984"/>
    </source>
</evidence>
<dbReference type="Proteomes" id="UP001232063">
    <property type="component" value="Unassembled WGS sequence"/>
</dbReference>
<proteinExistence type="inferred from homology"/>
<dbReference type="GO" id="GO:0008360">
    <property type="term" value="P:regulation of cell shape"/>
    <property type="evidence" value="ECO:0007669"/>
    <property type="project" value="UniProtKB-UniRule"/>
</dbReference>
<evidence type="ECO:0000313" key="10">
    <source>
        <dbReference type="Proteomes" id="UP001232063"/>
    </source>
</evidence>
<dbReference type="EMBL" id="JASJOU010000001">
    <property type="protein sequence ID" value="MDJ1499142.1"/>
    <property type="molecule type" value="Genomic_DNA"/>
</dbReference>
<dbReference type="Gene3D" id="2.40.440.10">
    <property type="entry name" value="L,D-transpeptidase catalytic domain-like"/>
    <property type="match status" value="1"/>
</dbReference>
<evidence type="ECO:0000256" key="3">
    <source>
        <dbReference type="ARBA" id="ARBA00022679"/>
    </source>
</evidence>
<evidence type="ECO:0000313" key="9">
    <source>
        <dbReference type="EMBL" id="MDJ1499142.1"/>
    </source>
</evidence>
<dbReference type="PROSITE" id="PS51257">
    <property type="entry name" value="PROKAR_LIPOPROTEIN"/>
    <property type="match status" value="1"/>
</dbReference>
<name>A0AAE3UDG3_9BACT</name>
<keyword evidence="6 7" id="KW-0961">Cell wall biogenesis/degradation</keyword>
<dbReference type="CDD" id="cd16913">
    <property type="entry name" value="YkuD_like"/>
    <property type="match status" value="1"/>
</dbReference>
<keyword evidence="5 7" id="KW-0573">Peptidoglycan synthesis</keyword>
<keyword evidence="4 7" id="KW-0133">Cell shape</keyword>
<evidence type="ECO:0000256" key="4">
    <source>
        <dbReference type="ARBA" id="ARBA00022960"/>
    </source>
</evidence>
<feature type="active site" description="Proton donor/acceptor" evidence="7">
    <location>
        <position position="124"/>
    </location>
</feature>
<comment type="caution">
    <text evidence="9">The sequence shown here is derived from an EMBL/GenBank/DDBJ whole genome shotgun (WGS) entry which is preliminary data.</text>
</comment>
<reference evidence="9" key="1">
    <citation type="submission" date="2023-05" db="EMBL/GenBank/DDBJ databases">
        <authorList>
            <person name="Zhang X."/>
        </authorList>
    </citation>
    <scope>NUCLEOTIDE SEQUENCE</scope>
    <source>
        <strain evidence="9">BD1B2-1</strain>
    </source>
</reference>
<accession>A0AAE3UDG3</accession>
<dbReference type="PROSITE" id="PS52029">
    <property type="entry name" value="LD_TPASE"/>
    <property type="match status" value="1"/>
</dbReference>
<dbReference type="Pfam" id="PF03734">
    <property type="entry name" value="YkuD"/>
    <property type="match status" value="1"/>
</dbReference>
<dbReference type="GO" id="GO:0016740">
    <property type="term" value="F:transferase activity"/>
    <property type="evidence" value="ECO:0007669"/>
    <property type="project" value="UniProtKB-KW"/>
</dbReference>
<dbReference type="GO" id="GO:0004180">
    <property type="term" value="F:carboxypeptidase activity"/>
    <property type="evidence" value="ECO:0007669"/>
    <property type="project" value="UniProtKB-ARBA"/>
</dbReference>
<comment type="pathway">
    <text evidence="1 7">Cell wall biogenesis; peptidoglycan biosynthesis.</text>
</comment>
<dbReference type="InterPro" id="IPR038063">
    <property type="entry name" value="Transpep_catalytic_dom"/>
</dbReference>
<feature type="domain" description="L,D-TPase catalytic" evidence="8">
    <location>
        <begin position="34"/>
        <end position="170"/>
    </location>
</feature>
<dbReference type="InterPro" id="IPR005490">
    <property type="entry name" value="LD_TPept_cat_dom"/>
</dbReference>
<evidence type="ECO:0000256" key="2">
    <source>
        <dbReference type="ARBA" id="ARBA00005992"/>
    </source>
</evidence>
<evidence type="ECO:0000259" key="8">
    <source>
        <dbReference type="PROSITE" id="PS52029"/>
    </source>
</evidence>
<protein>
    <submittedName>
        <fullName evidence="9">L,D-transpeptidase family protein</fullName>
    </submittedName>
</protein>